<accession>A0A8H6IEK5</accession>
<dbReference type="AlphaFoldDB" id="A0A8H6IEK5"/>
<evidence type="ECO:0000313" key="2">
    <source>
        <dbReference type="Proteomes" id="UP000521943"/>
    </source>
</evidence>
<protein>
    <recommendedName>
        <fullName evidence="3">CENP-V/GFA domain-containing protein</fullName>
    </recommendedName>
</protein>
<proteinExistence type="predicted"/>
<dbReference type="SUPFAM" id="SSF51316">
    <property type="entry name" value="Mss4-like"/>
    <property type="match status" value="2"/>
</dbReference>
<keyword evidence="2" id="KW-1185">Reference proteome</keyword>
<dbReference type="EMBL" id="JACGCI010000004">
    <property type="protein sequence ID" value="KAF6764096.1"/>
    <property type="molecule type" value="Genomic_DNA"/>
</dbReference>
<reference evidence="1 2" key="1">
    <citation type="submission" date="2020-07" db="EMBL/GenBank/DDBJ databases">
        <title>Comparative genomics of pyrophilous fungi reveals a link between fire events and developmental genes.</title>
        <authorList>
            <consortium name="DOE Joint Genome Institute"/>
            <person name="Steindorff A.S."/>
            <person name="Carver A."/>
            <person name="Calhoun S."/>
            <person name="Stillman K."/>
            <person name="Liu H."/>
            <person name="Lipzen A."/>
            <person name="Pangilinan J."/>
            <person name="Labutti K."/>
            <person name="Bruns T.D."/>
            <person name="Grigoriev I.V."/>
        </authorList>
    </citation>
    <scope>NUCLEOTIDE SEQUENCE [LARGE SCALE GENOMIC DNA]</scope>
    <source>
        <strain evidence="1 2">CBS 144469</strain>
    </source>
</reference>
<dbReference type="PANTHER" id="PTHR33337:SF31">
    <property type="entry name" value="DUF636 DOMAIN PROTEIN (AFU_ORTHOLOGUE AFUA_2G12650)"/>
    <property type="match status" value="1"/>
</dbReference>
<evidence type="ECO:0000313" key="1">
    <source>
        <dbReference type="EMBL" id="KAF6764096.1"/>
    </source>
</evidence>
<dbReference type="OrthoDB" id="5422068at2759"/>
<dbReference type="Proteomes" id="UP000521943">
    <property type="component" value="Unassembled WGS sequence"/>
</dbReference>
<organism evidence="1 2">
    <name type="scientific">Ephemerocybe angulata</name>
    <dbReference type="NCBI Taxonomy" id="980116"/>
    <lineage>
        <taxon>Eukaryota</taxon>
        <taxon>Fungi</taxon>
        <taxon>Dikarya</taxon>
        <taxon>Basidiomycota</taxon>
        <taxon>Agaricomycotina</taxon>
        <taxon>Agaricomycetes</taxon>
        <taxon>Agaricomycetidae</taxon>
        <taxon>Agaricales</taxon>
        <taxon>Agaricineae</taxon>
        <taxon>Psathyrellaceae</taxon>
        <taxon>Ephemerocybe</taxon>
    </lineage>
</organism>
<sequence>MASRPVTPGPITYVKVACHCGLNEFRAGFLTDQLPISNDLCHCNACRHSSGQMAVYHVSVASLICSDTDEAFHVDGDGCKSPGGDGDLIAYRTSDDALLFHYLGKPKGGEGSEKGRREGGFWCVAAGALERTEGIVKVGYHIWVEDTLDGGLAEHFRTGGAKTEQLPLGWHANAFPPRDPTPSSKSLNGSDDALYFACHCRTLQFKVTRPDAQSYLPHSAFPDLMHPYDTTHLAKVRNSEDVKWWLRPLEAEHPAKYFSGHCACEYCRLTSGFEIQSWAYVPRANIIVESTGKSLALQEAQKDEVEEVKEALERLGMRDDDLTPKAEEATMKDRTKGLRQYISGPGRYRESCQNCGATAFAWQAGRPDLICVAVALVDEAQAGSRAETWFDWCLTRVSFMEQALSPKAVEGIVVSMKAVELEGRKGTVQEVVALVDELTA</sequence>
<evidence type="ECO:0008006" key="3">
    <source>
        <dbReference type="Google" id="ProtNLM"/>
    </source>
</evidence>
<dbReference type="InterPro" id="IPR011057">
    <property type="entry name" value="Mss4-like_sf"/>
</dbReference>
<comment type="caution">
    <text evidence="1">The sequence shown here is derived from an EMBL/GenBank/DDBJ whole genome shotgun (WGS) entry which is preliminary data.</text>
</comment>
<dbReference type="Gene3D" id="3.90.1590.10">
    <property type="entry name" value="glutathione-dependent formaldehyde- activating enzyme (gfa)"/>
    <property type="match status" value="2"/>
</dbReference>
<dbReference type="PANTHER" id="PTHR33337">
    <property type="entry name" value="GFA DOMAIN-CONTAINING PROTEIN"/>
    <property type="match status" value="1"/>
</dbReference>
<gene>
    <name evidence="1" type="ORF">DFP72DRAFT_1129340</name>
</gene>
<name>A0A8H6IEK5_9AGAR</name>